<keyword evidence="4" id="KW-1185">Reference proteome</keyword>
<dbReference type="Pfam" id="PF07727">
    <property type="entry name" value="RVT_2"/>
    <property type="match status" value="1"/>
</dbReference>
<proteinExistence type="predicted"/>
<dbReference type="InterPro" id="IPR013103">
    <property type="entry name" value="RVT_2"/>
</dbReference>
<feature type="transmembrane region" description="Helical" evidence="1">
    <location>
        <begin position="298"/>
        <end position="316"/>
    </location>
</feature>
<evidence type="ECO:0000313" key="3">
    <source>
        <dbReference type="EMBL" id="KAK1620981.1"/>
    </source>
</evidence>
<keyword evidence="1" id="KW-0472">Membrane</keyword>
<evidence type="ECO:0000313" key="4">
    <source>
        <dbReference type="Proteomes" id="UP001231189"/>
    </source>
</evidence>
<reference evidence="3" key="1">
    <citation type="submission" date="2023-07" db="EMBL/GenBank/DDBJ databases">
        <title>A chromosome-level genome assembly of Lolium multiflorum.</title>
        <authorList>
            <person name="Chen Y."/>
            <person name="Copetti D."/>
            <person name="Kolliker R."/>
            <person name="Studer B."/>
        </authorList>
    </citation>
    <scope>NUCLEOTIDE SEQUENCE</scope>
    <source>
        <strain evidence="3">02402/16</strain>
        <tissue evidence="3">Leaf</tissue>
    </source>
</reference>
<keyword evidence="1" id="KW-1133">Transmembrane helix</keyword>
<feature type="transmembrane region" description="Helical" evidence="1">
    <location>
        <begin position="184"/>
        <end position="203"/>
    </location>
</feature>
<comment type="caution">
    <text evidence="3">The sequence shown here is derived from an EMBL/GenBank/DDBJ whole genome shotgun (WGS) entry which is preliminary data.</text>
</comment>
<evidence type="ECO:0000256" key="1">
    <source>
        <dbReference type="SAM" id="Phobius"/>
    </source>
</evidence>
<dbReference type="AlphaFoldDB" id="A0AAD8RHW0"/>
<protein>
    <recommendedName>
        <fullName evidence="2">Reverse transcriptase Ty1/copia-type domain-containing protein</fullName>
    </recommendedName>
</protein>
<feature type="transmembrane region" description="Helical" evidence="1">
    <location>
        <begin position="209"/>
        <end position="237"/>
    </location>
</feature>
<gene>
    <name evidence="3" type="ORF">QYE76_026498</name>
</gene>
<keyword evidence="1" id="KW-0812">Transmembrane</keyword>
<accession>A0AAD8RHW0</accession>
<sequence>MLGIPVYVSSLAVRVSTLVLIAPIVARLATLPPLADAGSRFVRSSRIVGVDLRDLLRLHSPSGHSRGSSWCSLLDSSSPVLLVRDRSSALPTTTFYTVGTSPWYLDRSFLSYDLESSILSALRSLISLSVLSRLMMNLFSASQLTDSGCRVILDAESCAVRDRRTQALVGAGPRSRKSPGLWELGGFVFLPLPLHLPVLLLLLPLSPALFSGGIIVLVTFVTLACRLWFIVAFGSVSEMGRYTVGVVDELPLPAVRRIVLQFVTLLVSMVSLSFPSRLLIGMPSVILNGSLPWLRRSLRLSALALGILFLPLLVFVPSRQEHGRDYDETFAPVAHMTTVRTLLAVVARRWSVSRLDVQNAFLNGELSEEVYMLPPPGYFVPDGMEKYIQDLLARAALGDERTVDTPMELNVKLRPTDG</sequence>
<feature type="transmembrane region" description="Helical" evidence="1">
    <location>
        <begin position="258"/>
        <end position="278"/>
    </location>
</feature>
<feature type="domain" description="Reverse transcriptase Ty1/copia-type" evidence="2">
    <location>
        <begin position="319"/>
        <end position="388"/>
    </location>
</feature>
<dbReference type="EMBL" id="JAUUTY010000006">
    <property type="protein sequence ID" value="KAK1620981.1"/>
    <property type="molecule type" value="Genomic_DNA"/>
</dbReference>
<organism evidence="3 4">
    <name type="scientific">Lolium multiflorum</name>
    <name type="common">Italian ryegrass</name>
    <name type="synonym">Lolium perenne subsp. multiflorum</name>
    <dbReference type="NCBI Taxonomy" id="4521"/>
    <lineage>
        <taxon>Eukaryota</taxon>
        <taxon>Viridiplantae</taxon>
        <taxon>Streptophyta</taxon>
        <taxon>Embryophyta</taxon>
        <taxon>Tracheophyta</taxon>
        <taxon>Spermatophyta</taxon>
        <taxon>Magnoliopsida</taxon>
        <taxon>Liliopsida</taxon>
        <taxon>Poales</taxon>
        <taxon>Poaceae</taxon>
        <taxon>BOP clade</taxon>
        <taxon>Pooideae</taxon>
        <taxon>Poodae</taxon>
        <taxon>Poeae</taxon>
        <taxon>Poeae Chloroplast Group 2 (Poeae type)</taxon>
        <taxon>Loliodinae</taxon>
        <taxon>Loliinae</taxon>
        <taxon>Lolium</taxon>
    </lineage>
</organism>
<feature type="non-terminal residue" evidence="3">
    <location>
        <position position="1"/>
    </location>
</feature>
<evidence type="ECO:0000259" key="2">
    <source>
        <dbReference type="Pfam" id="PF07727"/>
    </source>
</evidence>
<name>A0AAD8RHW0_LOLMU</name>
<dbReference type="Proteomes" id="UP001231189">
    <property type="component" value="Unassembled WGS sequence"/>
</dbReference>